<dbReference type="Gene3D" id="3.30.70.2340">
    <property type="entry name" value="Uncharacterised protein PF12112 family, DUF3579"/>
    <property type="match status" value="1"/>
</dbReference>
<organism evidence="3 4">
    <name type="scientific">Kingella kingae ATCC 23330</name>
    <dbReference type="NCBI Taxonomy" id="887327"/>
    <lineage>
        <taxon>Bacteria</taxon>
        <taxon>Pseudomonadati</taxon>
        <taxon>Pseudomonadota</taxon>
        <taxon>Betaproteobacteria</taxon>
        <taxon>Neisseriales</taxon>
        <taxon>Neisseriaceae</taxon>
        <taxon>Kingella</taxon>
    </lineage>
</organism>
<reference evidence="3 4" key="1">
    <citation type="submission" date="2011-04" db="EMBL/GenBank/DDBJ databases">
        <authorList>
            <person name="Muzny D."/>
            <person name="Qin X."/>
            <person name="Deng J."/>
            <person name="Jiang H."/>
            <person name="Liu Y."/>
            <person name="Qu J."/>
            <person name="Song X.-Z."/>
            <person name="Zhang L."/>
            <person name="Thornton R."/>
            <person name="Coyle M."/>
            <person name="Francisco L."/>
            <person name="Jackson L."/>
            <person name="Javaid M."/>
            <person name="Korchina V."/>
            <person name="Kovar C."/>
            <person name="Mata R."/>
            <person name="Mathew T."/>
            <person name="Ngo R."/>
            <person name="Nguyen L."/>
            <person name="Nguyen N."/>
            <person name="Okwuonu G."/>
            <person name="Ongeri F."/>
            <person name="Pham C."/>
            <person name="Simmons D."/>
            <person name="Wilczek-Boney K."/>
            <person name="Hale W."/>
            <person name="Jakkamsetti A."/>
            <person name="Pham P."/>
            <person name="Ruth R."/>
            <person name="San Lucas F."/>
            <person name="Warren J."/>
            <person name="Zhang J."/>
            <person name="Zhao Z."/>
            <person name="Zhou C."/>
            <person name="Zhu D."/>
            <person name="Lee S."/>
            <person name="Bess C."/>
            <person name="Blankenburg K."/>
            <person name="Forbes L."/>
            <person name="Fu Q."/>
            <person name="Gubbala S."/>
            <person name="Hirani K."/>
            <person name="Jayaseelan J.C."/>
            <person name="Lara F."/>
            <person name="Munidasa M."/>
            <person name="Palculict T."/>
            <person name="Patil S."/>
            <person name="Pu L.-L."/>
            <person name="Saada N."/>
            <person name="Tang L."/>
            <person name="Weissenberger G."/>
            <person name="Zhu Y."/>
            <person name="Hemphill L."/>
            <person name="Shang Y."/>
            <person name="Youmans B."/>
            <person name="Ayvaz T."/>
            <person name="Ross M."/>
            <person name="Santibanez J."/>
            <person name="Aqrawi P."/>
            <person name="Gross S."/>
            <person name="Joshi V."/>
            <person name="Fowler G."/>
            <person name="Nazareth L."/>
            <person name="Reid J."/>
            <person name="Worley K."/>
            <person name="Petrosino J."/>
            <person name="Highlander S."/>
            <person name="Gibbs R."/>
        </authorList>
    </citation>
    <scope>NUCLEOTIDE SEQUENCE [LARGE SCALE GENOMIC DNA]</scope>
    <source>
        <strain evidence="3 4">ATCC 23330</strain>
    </source>
</reference>
<dbReference type="Proteomes" id="UP000004207">
    <property type="component" value="Unassembled WGS sequence"/>
</dbReference>
<dbReference type="STRING" id="504.KKKWG1_0380"/>
<feature type="domain" description="N-acetyltransferase" evidence="2">
    <location>
        <begin position="145"/>
        <end position="292"/>
    </location>
</feature>
<dbReference type="Gene3D" id="3.40.630.30">
    <property type="match status" value="1"/>
</dbReference>
<keyword evidence="3" id="KW-0808">Transferase</keyword>
<dbReference type="Pfam" id="PF12112">
    <property type="entry name" value="DUF3579"/>
    <property type="match status" value="1"/>
</dbReference>
<comment type="caution">
    <text evidence="3">The sequence shown here is derived from an EMBL/GenBank/DDBJ whole genome shotgun (WGS) entry which is preliminary data.</text>
</comment>
<dbReference type="EMBL" id="AFHS01000061">
    <property type="protein sequence ID" value="EGK07293.1"/>
    <property type="molecule type" value="Genomic_DNA"/>
</dbReference>
<keyword evidence="4" id="KW-1185">Reference proteome</keyword>
<evidence type="ECO:0000256" key="1">
    <source>
        <dbReference type="SAM" id="MobiDB-lite"/>
    </source>
</evidence>
<dbReference type="SUPFAM" id="SSF55729">
    <property type="entry name" value="Acyl-CoA N-acyltransferases (Nat)"/>
    <property type="match status" value="1"/>
</dbReference>
<gene>
    <name evidence="3" type="ORF">HMPREF0476_1854</name>
</gene>
<dbReference type="InterPro" id="IPR000182">
    <property type="entry name" value="GNAT_dom"/>
</dbReference>
<dbReference type="eggNOG" id="COG0456">
    <property type="taxonomic scope" value="Bacteria"/>
</dbReference>
<dbReference type="AlphaFoldDB" id="F5S9H1"/>
<evidence type="ECO:0000259" key="2">
    <source>
        <dbReference type="PROSITE" id="PS51186"/>
    </source>
</evidence>
<proteinExistence type="predicted"/>
<dbReference type="CDD" id="cd04301">
    <property type="entry name" value="NAT_SF"/>
    <property type="match status" value="1"/>
</dbReference>
<evidence type="ECO:0000313" key="3">
    <source>
        <dbReference type="EMBL" id="EGK07293.1"/>
    </source>
</evidence>
<dbReference type="InterPro" id="IPR016181">
    <property type="entry name" value="Acyl_CoA_acyltransferase"/>
</dbReference>
<dbReference type="HOGENOM" id="CLU_1041436_0_0_4"/>
<evidence type="ECO:0000313" key="4">
    <source>
        <dbReference type="Proteomes" id="UP000004207"/>
    </source>
</evidence>
<name>F5S9H1_KINKI</name>
<feature type="region of interest" description="Disordered" evidence="1">
    <location>
        <begin position="103"/>
        <end position="127"/>
    </location>
</feature>
<sequence>MRDMSFIQADEIIIHGTTSNGKVFRPSDWAERLCGILSSFNKDHRLRYNELVHPILIDKVRCVAIDATLETLNPSMFRFLMDFAADNDLRIMRGVDFMPATENAPEAESANNEKTESPAQNAETTPATEIAEPTAPAEVEVQENFVLREIMPHETATAFAALSVLRPMLTDINRFVEQVNKVQRAQGYRLIGIFEEGKTNAVAVCGFREETNLVSGRHLHIDDFVTVPQSRKRGYAGRLLAEVHKIAQENGIPQLHVDSNVSSERTVAHRVYFQHGFEINAYHFVCKIDEHK</sequence>
<dbReference type="GO" id="GO:0016747">
    <property type="term" value="F:acyltransferase activity, transferring groups other than amino-acyl groups"/>
    <property type="evidence" value="ECO:0007669"/>
    <property type="project" value="InterPro"/>
</dbReference>
<accession>F5S9H1</accession>
<protein>
    <submittedName>
        <fullName evidence="3">GNAT family acetyltransferase</fullName>
    </submittedName>
</protein>
<dbReference type="Pfam" id="PF00583">
    <property type="entry name" value="Acetyltransf_1"/>
    <property type="match status" value="1"/>
</dbReference>
<dbReference type="PROSITE" id="PS51186">
    <property type="entry name" value="GNAT"/>
    <property type="match status" value="1"/>
</dbReference>
<dbReference type="InterPro" id="IPR021969">
    <property type="entry name" value="DUF3579"/>
</dbReference>